<dbReference type="Proteomes" id="UP000256514">
    <property type="component" value="Unassembled WGS sequence"/>
</dbReference>
<evidence type="ECO:0000313" key="6">
    <source>
        <dbReference type="Proteomes" id="UP000256514"/>
    </source>
</evidence>
<evidence type="ECO:0000259" key="4">
    <source>
        <dbReference type="Pfam" id="PF01583"/>
    </source>
</evidence>
<dbReference type="Pfam" id="PF01326">
    <property type="entry name" value="PPDK_N"/>
    <property type="match status" value="1"/>
</dbReference>
<dbReference type="Gene3D" id="3.30.470.20">
    <property type="entry name" value="ATP-grasp fold, B domain"/>
    <property type="match status" value="1"/>
</dbReference>
<proteinExistence type="predicted"/>
<organism evidence="5 6">
    <name type="scientific">Helicobacter equorum</name>
    <dbReference type="NCBI Taxonomy" id="361872"/>
    <lineage>
        <taxon>Bacteria</taxon>
        <taxon>Pseudomonadati</taxon>
        <taxon>Campylobacterota</taxon>
        <taxon>Epsilonproteobacteria</taxon>
        <taxon>Campylobacterales</taxon>
        <taxon>Helicobacteraceae</taxon>
        <taxon>Helicobacter</taxon>
    </lineage>
</organism>
<sequence length="950" mass="108056">MVLWIMGLSGSGKSTVAKELSALFDESRIPNLILDGNHLREIFEESGYDRASRIALGMRYVDLAKILGRDRNIIIAANGMLKEVSQYAKQTLQDYLEVYLQVPEHVLEQRDSKQIYSHFKSGKISNVGGLDLPVDMPESEIVITYNPTQSCRDIAQIIFNSYTKVSQSEQEIVQYQGFFGTKAQTLQTLAAKHLKAAEILPIWIIRYGDFCRLCGSTIQKHAKLLELLNIASSSQTSFIVRSSSKCEDTISTSNAGAFLSLLDVRVDMLVDSIDQVFKSYKKGQQHLDENEEVLIQPMAQDIVLSGVAFNYNPKTFAPYYVIEYSEQNTHAVTSGQHVKKFVQSHFASCKEQNMQKVIALFEELDFFFPRCPLDIEFGIDKEGILYLFQVRPLLISGSKNPRIIDKNTLIRIESKVNALLDPQPFLYGEKGILAVMPDWNPAEIIGIHPHPLAFSLYRNLITNEVWAQSRAYLGYNDVSNHPLIFSLAGYPYVDVRASFSSFIPNTLETKLAHKLTNFYLDRLRKNPQYHDKIEFEIVFCGYYFDTDKKLNILEDYGFNRSEIESISKSLKLLTNSILTQKPYEVCIEHLDTLREKREIILRSSQDEIVNIFWLLKTCKSYGTFSFAVLARMGFMAIRFLDSLVELGVLSQKDKSSFINSIDGVTSKFNRDLATLEKGVFLKKYGHLRPGTYDILSPSYKENFALYFTKNATNTWIKEDFKLSLTQMNTIENFLKEHGLEIGILEFFTFLRMGIMYREIAKFEFSKNLSISLDFIAQLGSRYGLTREDMSFCDIGIFFDAFGTSDNIERLILESIAYGRGNFDRQENIMLPPVIMDARDIYGFFSFESLPNFITQKRIQAEVVRLDSRDTQILENKIVCIVSADPGFDWIFSHNIAGLVTEFGGANSHMAIRANELGVPAVIGCGEKFDNYASARVLDIDCSCAKVEVLA</sequence>
<dbReference type="AlphaFoldDB" id="A0A3D8IN19"/>
<dbReference type="InterPro" id="IPR027417">
    <property type="entry name" value="P-loop_NTPase"/>
</dbReference>
<dbReference type="PANTHER" id="PTHR43615:SF1">
    <property type="entry name" value="PPDK_N DOMAIN-CONTAINING PROTEIN"/>
    <property type="match status" value="1"/>
</dbReference>
<dbReference type="Pfam" id="PF01583">
    <property type="entry name" value="APS_kinase"/>
    <property type="match status" value="1"/>
</dbReference>
<feature type="domain" description="PEP-utilising enzyme mobile" evidence="2">
    <location>
        <begin position="874"/>
        <end position="941"/>
    </location>
</feature>
<evidence type="ECO:0000313" key="5">
    <source>
        <dbReference type="EMBL" id="RDU66649.1"/>
    </source>
</evidence>
<dbReference type="InterPro" id="IPR008279">
    <property type="entry name" value="PEP-util_enz_mobile_dom"/>
</dbReference>
<dbReference type="Gene3D" id="3.30.1490.20">
    <property type="entry name" value="ATP-grasp fold, A domain"/>
    <property type="match status" value="1"/>
</dbReference>
<evidence type="ECO:0008006" key="7">
    <source>
        <dbReference type="Google" id="ProtNLM"/>
    </source>
</evidence>
<comment type="caution">
    <text evidence="5">The sequence shown here is derived from an EMBL/GenBank/DDBJ whole genome shotgun (WGS) entry which is preliminary data.</text>
</comment>
<dbReference type="Pfam" id="PF00391">
    <property type="entry name" value="PEP-utilizers"/>
    <property type="match status" value="1"/>
</dbReference>
<reference evidence="5 6" key="1">
    <citation type="submission" date="2018-04" db="EMBL/GenBank/DDBJ databases">
        <title>Novel Campyloabacter and Helicobacter Species and Strains.</title>
        <authorList>
            <person name="Mannion A.J."/>
            <person name="Shen Z."/>
            <person name="Fox J.G."/>
        </authorList>
    </citation>
    <scope>NUCLEOTIDE SEQUENCE [LARGE SCALE GENOMIC DNA]</scope>
    <source>
        <strain evidence="5 6">MIT 12-6600</strain>
    </source>
</reference>
<dbReference type="PANTHER" id="PTHR43615">
    <property type="entry name" value="PHOSPHOENOLPYRUVATE SYNTHASE-RELATED"/>
    <property type="match status" value="1"/>
</dbReference>
<name>A0A3D8IN19_9HELI</name>
<protein>
    <recommendedName>
        <fullName evidence="7">Phosphoenolpyruvate synthase</fullName>
    </recommendedName>
</protein>
<dbReference type="Gene3D" id="3.40.50.300">
    <property type="entry name" value="P-loop containing nucleotide triphosphate hydrolases"/>
    <property type="match status" value="1"/>
</dbReference>
<dbReference type="InterPro" id="IPR002192">
    <property type="entry name" value="PPDK_AMP/ATP-bd"/>
</dbReference>
<keyword evidence="1" id="KW-0808">Transferase</keyword>
<dbReference type="Gene3D" id="3.50.30.10">
    <property type="entry name" value="Phosphohistidine domain"/>
    <property type="match status" value="1"/>
</dbReference>
<evidence type="ECO:0000259" key="3">
    <source>
        <dbReference type="Pfam" id="PF01326"/>
    </source>
</evidence>
<dbReference type="NCBIfam" id="NF004041">
    <property type="entry name" value="PRK05541.1"/>
    <property type="match status" value="1"/>
</dbReference>
<dbReference type="InterPro" id="IPR036637">
    <property type="entry name" value="Phosphohistidine_dom_sf"/>
</dbReference>
<dbReference type="InterPro" id="IPR013815">
    <property type="entry name" value="ATP_grasp_subdomain_1"/>
</dbReference>
<keyword evidence="6" id="KW-1185">Reference proteome</keyword>
<dbReference type="GO" id="GO:0016301">
    <property type="term" value="F:kinase activity"/>
    <property type="evidence" value="ECO:0007669"/>
    <property type="project" value="InterPro"/>
</dbReference>
<accession>A0A3D8IN19</accession>
<dbReference type="InterPro" id="IPR051549">
    <property type="entry name" value="PEP_Utilizing_Enz"/>
</dbReference>
<dbReference type="RefSeq" id="WP_115571344.1">
    <property type="nucleotide sequence ID" value="NZ_NXLT01000005.1"/>
</dbReference>
<dbReference type="SUPFAM" id="SSF52540">
    <property type="entry name" value="P-loop containing nucleoside triphosphate hydrolases"/>
    <property type="match status" value="1"/>
</dbReference>
<feature type="domain" description="Pyruvate phosphate dikinase AMP/ATP-binding" evidence="3">
    <location>
        <begin position="232"/>
        <end position="323"/>
    </location>
</feature>
<dbReference type="GO" id="GO:0005524">
    <property type="term" value="F:ATP binding"/>
    <property type="evidence" value="ECO:0007669"/>
    <property type="project" value="InterPro"/>
</dbReference>
<dbReference type="EMBL" id="NXLT01000005">
    <property type="protein sequence ID" value="RDU66649.1"/>
    <property type="molecule type" value="Genomic_DNA"/>
</dbReference>
<evidence type="ECO:0000256" key="1">
    <source>
        <dbReference type="ARBA" id="ARBA00022679"/>
    </source>
</evidence>
<dbReference type="OrthoDB" id="3590125at2"/>
<dbReference type="NCBIfam" id="NF004508">
    <property type="entry name" value="PRK05849.1"/>
    <property type="match status" value="1"/>
</dbReference>
<evidence type="ECO:0000259" key="2">
    <source>
        <dbReference type="Pfam" id="PF00391"/>
    </source>
</evidence>
<dbReference type="SUPFAM" id="SSF52009">
    <property type="entry name" value="Phosphohistidine domain"/>
    <property type="match status" value="1"/>
</dbReference>
<gene>
    <name evidence="5" type="ORF">CQA54_06735</name>
</gene>
<dbReference type="SUPFAM" id="SSF56059">
    <property type="entry name" value="Glutathione synthetase ATP-binding domain-like"/>
    <property type="match status" value="1"/>
</dbReference>
<feature type="domain" description="APS kinase" evidence="4">
    <location>
        <begin position="1"/>
        <end position="139"/>
    </location>
</feature>
<dbReference type="InterPro" id="IPR059117">
    <property type="entry name" value="APS_kinase_dom"/>
</dbReference>